<proteinExistence type="predicted"/>
<dbReference type="PROSITE" id="PS50850">
    <property type="entry name" value="MFS"/>
    <property type="match status" value="1"/>
</dbReference>
<name>A0A261RNV2_9BORD</name>
<dbReference type="OrthoDB" id="9807274at2"/>
<feature type="transmembrane region" description="Helical" evidence="7">
    <location>
        <begin position="463"/>
        <end position="483"/>
    </location>
</feature>
<sequence length="500" mass="53128">MNRWQSLLGILTRHGPVARILAARRPHQQQRFVNPHSNFRVIAVVVATTLFMQNIDSTAIATALPAMARDMNVNPVHLSAAITSYLVAMTVFIPVSGWVADRFGAKRIFMCAIFLFTAASCCCALSNGLGGLVIARIVQGASGAMMVPVGRLVLLRGVRREDLLSATTWLSMPAMVGPVIGPPLGGFLTDAFSWRSIFWINLPIGILGLALVWRLIPRSETERPPKLDVMGMTLMGIAISVFMIGVETVGRGIVAPQLPWLAIGAGLLFFCLTVWHCKRAANPAIDFSLLAIPTFRAATAAGSLFRAGAGALPFMVPLTLQLGFGLSASRSGMLTLASAVGAFCMRPMAQFFLQRYRVRTILLGGCYAFTATLLVCATLTSSWPESAIFVLLLCGGLARSLNFACMNALTYADIPPAKLSAATSFSGTAQHLPRAAGVAVAAGVMQLSMLIAGRDHPEHWDFAWSFIAIGAVVLASTPGYAALAPEAGAGISRGRARKVA</sequence>
<keyword evidence="3" id="KW-1003">Cell membrane</keyword>
<dbReference type="InterPro" id="IPR036259">
    <property type="entry name" value="MFS_trans_sf"/>
</dbReference>
<keyword evidence="6 7" id="KW-0472">Membrane</keyword>
<feature type="transmembrane region" description="Helical" evidence="7">
    <location>
        <begin position="197"/>
        <end position="215"/>
    </location>
</feature>
<feature type="transmembrane region" description="Helical" evidence="7">
    <location>
        <begin position="108"/>
        <end position="127"/>
    </location>
</feature>
<keyword evidence="2" id="KW-0813">Transport</keyword>
<evidence type="ECO:0000313" key="9">
    <source>
        <dbReference type="EMBL" id="OZI26734.1"/>
    </source>
</evidence>
<comment type="caution">
    <text evidence="9">The sequence shown here is derived from an EMBL/GenBank/DDBJ whole genome shotgun (WGS) entry which is preliminary data.</text>
</comment>
<evidence type="ECO:0000256" key="6">
    <source>
        <dbReference type="ARBA" id="ARBA00023136"/>
    </source>
</evidence>
<dbReference type="Proteomes" id="UP000216857">
    <property type="component" value="Unassembled WGS sequence"/>
</dbReference>
<dbReference type="GO" id="GO:0005886">
    <property type="term" value="C:plasma membrane"/>
    <property type="evidence" value="ECO:0007669"/>
    <property type="project" value="UniProtKB-SubCell"/>
</dbReference>
<dbReference type="AlphaFoldDB" id="A0A261RNV2"/>
<dbReference type="Gene3D" id="1.20.1720.10">
    <property type="entry name" value="Multidrug resistance protein D"/>
    <property type="match status" value="1"/>
</dbReference>
<evidence type="ECO:0000259" key="8">
    <source>
        <dbReference type="PROSITE" id="PS50850"/>
    </source>
</evidence>
<feature type="transmembrane region" description="Helical" evidence="7">
    <location>
        <begin position="361"/>
        <end position="381"/>
    </location>
</feature>
<dbReference type="SUPFAM" id="SSF103473">
    <property type="entry name" value="MFS general substrate transporter"/>
    <property type="match status" value="1"/>
</dbReference>
<organism evidence="9 10">
    <name type="scientific">Bordetella genomosp. 9</name>
    <dbReference type="NCBI Taxonomy" id="1416803"/>
    <lineage>
        <taxon>Bacteria</taxon>
        <taxon>Pseudomonadati</taxon>
        <taxon>Pseudomonadota</taxon>
        <taxon>Betaproteobacteria</taxon>
        <taxon>Burkholderiales</taxon>
        <taxon>Alcaligenaceae</taxon>
        <taxon>Bordetella</taxon>
    </lineage>
</organism>
<evidence type="ECO:0000313" key="10">
    <source>
        <dbReference type="Proteomes" id="UP000216857"/>
    </source>
</evidence>
<feature type="transmembrane region" description="Helical" evidence="7">
    <location>
        <begin position="166"/>
        <end position="185"/>
    </location>
</feature>
<dbReference type="Gene3D" id="1.20.1250.20">
    <property type="entry name" value="MFS general substrate transporter like domains"/>
    <property type="match status" value="1"/>
</dbReference>
<feature type="transmembrane region" description="Helical" evidence="7">
    <location>
        <begin position="227"/>
        <end position="246"/>
    </location>
</feature>
<accession>A0A261RNV2</accession>
<dbReference type="Pfam" id="PF07690">
    <property type="entry name" value="MFS_1"/>
    <property type="match status" value="1"/>
</dbReference>
<feature type="transmembrane region" description="Helical" evidence="7">
    <location>
        <begin position="287"/>
        <end position="308"/>
    </location>
</feature>
<evidence type="ECO:0000256" key="7">
    <source>
        <dbReference type="SAM" id="Phobius"/>
    </source>
</evidence>
<dbReference type="GO" id="GO:0022857">
    <property type="term" value="F:transmembrane transporter activity"/>
    <property type="evidence" value="ECO:0007669"/>
    <property type="project" value="InterPro"/>
</dbReference>
<dbReference type="InterPro" id="IPR011701">
    <property type="entry name" value="MFS"/>
</dbReference>
<dbReference type="InterPro" id="IPR020846">
    <property type="entry name" value="MFS_dom"/>
</dbReference>
<dbReference type="EMBL" id="NEVJ01000001">
    <property type="protein sequence ID" value="OZI26734.1"/>
    <property type="molecule type" value="Genomic_DNA"/>
</dbReference>
<keyword evidence="10" id="KW-1185">Reference proteome</keyword>
<keyword evidence="5 7" id="KW-1133">Transmembrane helix</keyword>
<gene>
    <name evidence="9" type="ORF">CAL26_05285</name>
</gene>
<dbReference type="PANTHER" id="PTHR42718">
    <property type="entry name" value="MAJOR FACILITATOR SUPERFAMILY MULTIDRUG TRANSPORTER MFSC"/>
    <property type="match status" value="1"/>
</dbReference>
<dbReference type="PANTHER" id="PTHR42718:SF46">
    <property type="entry name" value="BLR6921 PROTEIN"/>
    <property type="match status" value="1"/>
</dbReference>
<feature type="transmembrane region" description="Helical" evidence="7">
    <location>
        <begin position="76"/>
        <end position="96"/>
    </location>
</feature>
<feature type="transmembrane region" description="Helical" evidence="7">
    <location>
        <begin position="387"/>
        <end position="411"/>
    </location>
</feature>
<evidence type="ECO:0000256" key="2">
    <source>
        <dbReference type="ARBA" id="ARBA00022448"/>
    </source>
</evidence>
<feature type="domain" description="Major facilitator superfamily (MFS) profile" evidence="8">
    <location>
        <begin position="42"/>
        <end position="488"/>
    </location>
</feature>
<evidence type="ECO:0000256" key="4">
    <source>
        <dbReference type="ARBA" id="ARBA00022692"/>
    </source>
</evidence>
<feature type="transmembrane region" description="Helical" evidence="7">
    <location>
        <begin position="41"/>
        <end position="64"/>
    </location>
</feature>
<comment type="subcellular location">
    <subcellularLocation>
        <location evidence="1">Cell membrane</location>
        <topology evidence="1">Multi-pass membrane protein</topology>
    </subcellularLocation>
</comment>
<protein>
    <submittedName>
        <fullName evidence="9">MFS transporter</fullName>
    </submittedName>
</protein>
<evidence type="ECO:0000256" key="3">
    <source>
        <dbReference type="ARBA" id="ARBA00022475"/>
    </source>
</evidence>
<feature type="transmembrane region" description="Helical" evidence="7">
    <location>
        <begin position="432"/>
        <end position="451"/>
    </location>
</feature>
<feature type="transmembrane region" description="Helical" evidence="7">
    <location>
        <begin position="328"/>
        <end position="349"/>
    </location>
</feature>
<evidence type="ECO:0000256" key="1">
    <source>
        <dbReference type="ARBA" id="ARBA00004651"/>
    </source>
</evidence>
<feature type="transmembrane region" description="Helical" evidence="7">
    <location>
        <begin position="133"/>
        <end position="154"/>
    </location>
</feature>
<reference evidence="9" key="1">
    <citation type="submission" date="2017-05" db="EMBL/GenBank/DDBJ databases">
        <title>Complete and WGS of Bordetella genogroups.</title>
        <authorList>
            <person name="Spilker T."/>
            <person name="Lipuma J."/>
        </authorList>
    </citation>
    <scope>NUCLEOTIDE SEQUENCE</scope>
    <source>
        <strain evidence="9">AU21707</strain>
    </source>
</reference>
<feature type="transmembrane region" description="Helical" evidence="7">
    <location>
        <begin position="258"/>
        <end position="275"/>
    </location>
</feature>
<evidence type="ECO:0000256" key="5">
    <source>
        <dbReference type="ARBA" id="ARBA00022989"/>
    </source>
</evidence>
<dbReference type="PRINTS" id="PR01036">
    <property type="entry name" value="TCRTETB"/>
</dbReference>
<keyword evidence="4 7" id="KW-0812">Transmembrane</keyword>